<keyword evidence="1" id="KW-1133">Transmembrane helix</keyword>
<keyword evidence="3" id="KW-1185">Reference proteome</keyword>
<evidence type="ECO:0008006" key="4">
    <source>
        <dbReference type="Google" id="ProtNLM"/>
    </source>
</evidence>
<evidence type="ECO:0000313" key="3">
    <source>
        <dbReference type="Proteomes" id="UP001157017"/>
    </source>
</evidence>
<gene>
    <name evidence="2" type="ORF">GCM10025868_04580</name>
</gene>
<keyword evidence="1" id="KW-0472">Membrane</keyword>
<feature type="transmembrane region" description="Helical" evidence="1">
    <location>
        <begin position="30"/>
        <end position="63"/>
    </location>
</feature>
<reference evidence="3" key="1">
    <citation type="journal article" date="2019" name="Int. J. Syst. Evol. Microbiol.">
        <title>The Global Catalogue of Microorganisms (GCM) 10K type strain sequencing project: providing services to taxonomists for standard genome sequencing and annotation.</title>
        <authorList>
            <consortium name="The Broad Institute Genomics Platform"/>
            <consortium name="The Broad Institute Genome Sequencing Center for Infectious Disease"/>
            <person name="Wu L."/>
            <person name="Ma J."/>
        </authorList>
    </citation>
    <scope>NUCLEOTIDE SEQUENCE [LARGE SCALE GENOMIC DNA]</scope>
    <source>
        <strain evidence="3">NBRC 108730</strain>
    </source>
</reference>
<name>A0ABQ6JAL3_9ACTN</name>
<accession>A0ABQ6JAL3</accession>
<evidence type="ECO:0000256" key="1">
    <source>
        <dbReference type="SAM" id="Phobius"/>
    </source>
</evidence>
<organism evidence="2 3">
    <name type="scientific">Angustibacter aerolatus</name>
    <dbReference type="NCBI Taxonomy" id="1162965"/>
    <lineage>
        <taxon>Bacteria</taxon>
        <taxon>Bacillati</taxon>
        <taxon>Actinomycetota</taxon>
        <taxon>Actinomycetes</taxon>
        <taxon>Kineosporiales</taxon>
        <taxon>Kineosporiaceae</taxon>
    </lineage>
</organism>
<dbReference type="Proteomes" id="UP001157017">
    <property type="component" value="Unassembled WGS sequence"/>
</dbReference>
<sequence length="87" mass="9621">MPPAVVASQWALIVVETLTPLLLWLRRLPLYAFVALLCGFHLTTYLLLRIHFLPLVVCLAAFLPLERLVPARRAQAEAAASQASASR</sequence>
<proteinExistence type="predicted"/>
<comment type="caution">
    <text evidence="2">The sequence shown here is derived from an EMBL/GenBank/DDBJ whole genome shotgun (WGS) entry which is preliminary data.</text>
</comment>
<evidence type="ECO:0000313" key="2">
    <source>
        <dbReference type="EMBL" id="GMA85208.1"/>
    </source>
</evidence>
<keyword evidence="1" id="KW-0812">Transmembrane</keyword>
<protein>
    <recommendedName>
        <fullName evidence="4">HTTM domain-containing protein</fullName>
    </recommendedName>
</protein>
<dbReference type="EMBL" id="BSUZ01000001">
    <property type="protein sequence ID" value="GMA85208.1"/>
    <property type="molecule type" value="Genomic_DNA"/>
</dbReference>